<evidence type="ECO:0000313" key="3">
    <source>
        <dbReference type="EMBL" id="ACV08964.1"/>
    </source>
</evidence>
<feature type="domain" description="Low molecular weight protein antigen 6 PH" evidence="2">
    <location>
        <begin position="62"/>
        <end position="112"/>
    </location>
</feature>
<proteinExistence type="predicted"/>
<keyword evidence="1" id="KW-0812">Transmembrane</keyword>
<dbReference type="Proteomes" id="UP000000628">
    <property type="component" value="Chromosome"/>
</dbReference>
<gene>
    <name evidence="3" type="ordered locus">Jden_1308</name>
</gene>
<accession>C7R4A7</accession>
<keyword evidence="4" id="KW-1185">Reference proteome</keyword>
<protein>
    <recommendedName>
        <fullName evidence="2">Low molecular weight protein antigen 6 PH domain-containing protein</fullName>
    </recommendedName>
</protein>
<dbReference type="STRING" id="471856.Jden_1308"/>
<reference evidence="3 4" key="1">
    <citation type="journal article" date="2009" name="Stand. Genomic Sci.">
        <title>Complete genome sequence of Jonesia denitrificans type strain (Prevot 55134).</title>
        <authorList>
            <person name="Pukall R."/>
            <person name="Gehrich-Schroter G."/>
            <person name="Lapidus A."/>
            <person name="Nolan M."/>
            <person name="Glavina Del Rio T."/>
            <person name="Lucas S."/>
            <person name="Chen F."/>
            <person name="Tice H."/>
            <person name="Pitluck S."/>
            <person name="Cheng J.F."/>
            <person name="Copeland A."/>
            <person name="Saunders E."/>
            <person name="Brettin T."/>
            <person name="Detter J.C."/>
            <person name="Bruce D."/>
            <person name="Goodwin L."/>
            <person name="Pati A."/>
            <person name="Ivanova N."/>
            <person name="Mavromatis K."/>
            <person name="Ovchinnikova G."/>
            <person name="Chen A."/>
            <person name="Palaniappan K."/>
            <person name="Land M."/>
            <person name="Hauser L."/>
            <person name="Chang Y.J."/>
            <person name="Jeffries C.D."/>
            <person name="Chain P."/>
            <person name="Goker M."/>
            <person name="Bristow J."/>
            <person name="Eisen J.A."/>
            <person name="Markowitz V."/>
            <person name="Hugenholtz P."/>
            <person name="Kyrpides N.C."/>
            <person name="Klenk H.P."/>
            <person name="Han C."/>
        </authorList>
    </citation>
    <scope>NUCLEOTIDE SEQUENCE [LARGE SCALE GENOMIC DNA]</scope>
    <source>
        <strain evidence="4">ATCC 14870 / DSM 20603 / BCRC 15368 / CIP 55.134 / JCM 11481 / NBRC 15587 / NCTC 10816 / Prevot 55134</strain>
    </source>
</reference>
<dbReference type="AlphaFoldDB" id="C7R4A7"/>
<organism evidence="3 4">
    <name type="scientific">Jonesia denitrificans (strain ATCC 14870 / DSM 20603 / BCRC 15368 / CIP 55.134 / JCM 11481 / NBRC 15587 / NCTC 10816 / Prevot 55134)</name>
    <name type="common">Listeria denitrificans</name>
    <dbReference type="NCBI Taxonomy" id="471856"/>
    <lineage>
        <taxon>Bacteria</taxon>
        <taxon>Bacillati</taxon>
        <taxon>Actinomycetota</taxon>
        <taxon>Actinomycetes</taxon>
        <taxon>Micrococcales</taxon>
        <taxon>Jonesiaceae</taxon>
        <taxon>Jonesia</taxon>
    </lineage>
</organism>
<dbReference type="Pfam" id="PF10756">
    <property type="entry name" value="bPH_6"/>
    <property type="match status" value="1"/>
</dbReference>
<evidence type="ECO:0000259" key="2">
    <source>
        <dbReference type="Pfam" id="PF10756"/>
    </source>
</evidence>
<sequence length="142" mass="15596">MVRPRWLLAVSLTLAVVITAGLILLVISAPGAPADQGYPLRDVIAWLVLGTIVVGLLLRTARIALIITADGLVIRNYGRTRIVAYPAIVRVTYTTDSDWVAIETNEGHRHTIQALPRSEGRSTLAWYVWLVAVVNDEGRSDR</sequence>
<dbReference type="HOGENOM" id="CLU_1813221_0_0_11"/>
<dbReference type="KEGG" id="jde:Jden_1308"/>
<name>C7R4A7_JONDD</name>
<keyword evidence="1" id="KW-0472">Membrane</keyword>
<evidence type="ECO:0000313" key="4">
    <source>
        <dbReference type="Proteomes" id="UP000000628"/>
    </source>
</evidence>
<dbReference type="EMBL" id="CP001706">
    <property type="protein sequence ID" value="ACV08964.1"/>
    <property type="molecule type" value="Genomic_DNA"/>
</dbReference>
<feature type="transmembrane region" description="Helical" evidence="1">
    <location>
        <begin position="44"/>
        <end position="69"/>
    </location>
</feature>
<keyword evidence="1" id="KW-1133">Transmembrane helix</keyword>
<evidence type="ECO:0000256" key="1">
    <source>
        <dbReference type="SAM" id="Phobius"/>
    </source>
</evidence>
<dbReference type="InterPro" id="IPR019692">
    <property type="entry name" value="CFP-6_PH"/>
</dbReference>